<comment type="subcellular location">
    <subcellularLocation>
        <location evidence="1">Membrane</location>
        <topology evidence="1">Multi-pass membrane protein</topology>
    </subcellularLocation>
</comment>
<evidence type="ECO:0000313" key="4">
    <source>
        <dbReference type="EMBL" id="GLI95305.1"/>
    </source>
</evidence>
<proteinExistence type="predicted"/>
<evidence type="ECO:0000313" key="5">
    <source>
        <dbReference type="Proteomes" id="UP001144323"/>
    </source>
</evidence>
<keyword evidence="2" id="KW-1133">Transmembrane helix</keyword>
<feature type="signal peptide" evidence="3">
    <location>
        <begin position="1"/>
        <end position="29"/>
    </location>
</feature>
<dbReference type="Pfam" id="PF04956">
    <property type="entry name" value="TrbC"/>
    <property type="match status" value="1"/>
</dbReference>
<dbReference type="Proteomes" id="UP001144323">
    <property type="component" value="Unassembled WGS sequence"/>
</dbReference>
<accession>A0A9W6GYM7</accession>
<keyword evidence="3" id="KW-0732">Signal</keyword>
<gene>
    <name evidence="4" type="ORF">LMG27198_42970</name>
</gene>
<dbReference type="InterPro" id="IPR007039">
    <property type="entry name" value="TrbC/VirB2"/>
</dbReference>
<evidence type="ECO:0000256" key="2">
    <source>
        <dbReference type="SAM" id="Phobius"/>
    </source>
</evidence>
<keyword evidence="5" id="KW-1185">Reference proteome</keyword>
<dbReference type="RefSeq" id="WP_281806049.1">
    <property type="nucleotide sequence ID" value="NZ_BSEC01000002.1"/>
</dbReference>
<evidence type="ECO:0000256" key="1">
    <source>
        <dbReference type="ARBA" id="ARBA00004141"/>
    </source>
</evidence>
<comment type="caution">
    <text evidence="4">The sequence shown here is derived from an EMBL/GenBank/DDBJ whole genome shotgun (WGS) entry which is preliminary data.</text>
</comment>
<evidence type="ECO:0008006" key="6">
    <source>
        <dbReference type="Google" id="ProtNLM"/>
    </source>
</evidence>
<feature type="chain" id="PRO_5040869018" description="Conjugal transfer protein TrbC" evidence="3">
    <location>
        <begin position="30"/>
        <end position="104"/>
    </location>
</feature>
<dbReference type="EMBL" id="BSEC01000002">
    <property type="protein sequence ID" value="GLI95305.1"/>
    <property type="molecule type" value="Genomic_DNA"/>
</dbReference>
<keyword evidence="2" id="KW-0812">Transmembrane</keyword>
<sequence>MRHFKNIGRRKIYVLGALALPLMSSPAFATGGTLSPVQSTLQTLVQTLTGPISTSLAILAVIAAGFLAWAGRMTWGIAGSIIFGIVLVFGSTQIVQFFQSSVGG</sequence>
<reference evidence="4" key="1">
    <citation type="journal article" date="2023" name="Int. J. Syst. Evol. Microbiol.">
        <title>Methylocystis iwaonis sp. nov., a type II methane-oxidizing bacterium from surface soil of a rice paddy field in Japan, and emended description of the genus Methylocystis (ex Whittenbury et al. 1970) Bowman et al. 1993.</title>
        <authorList>
            <person name="Kaise H."/>
            <person name="Sawadogo J.B."/>
            <person name="Alam M.S."/>
            <person name="Ueno C."/>
            <person name="Dianou D."/>
            <person name="Shinjo R."/>
            <person name="Asakawa S."/>
        </authorList>
    </citation>
    <scope>NUCLEOTIDE SEQUENCE</scope>
    <source>
        <strain evidence="4">LMG27198</strain>
    </source>
</reference>
<name>A0A9W6GYM7_9HYPH</name>
<feature type="transmembrane region" description="Helical" evidence="2">
    <location>
        <begin position="53"/>
        <end position="70"/>
    </location>
</feature>
<organism evidence="4 5">
    <name type="scientific">Methylocystis echinoides</name>
    <dbReference type="NCBI Taxonomy" id="29468"/>
    <lineage>
        <taxon>Bacteria</taxon>
        <taxon>Pseudomonadati</taxon>
        <taxon>Pseudomonadota</taxon>
        <taxon>Alphaproteobacteria</taxon>
        <taxon>Hyphomicrobiales</taxon>
        <taxon>Methylocystaceae</taxon>
        <taxon>Methylocystis</taxon>
    </lineage>
</organism>
<dbReference type="GO" id="GO:0016020">
    <property type="term" value="C:membrane"/>
    <property type="evidence" value="ECO:0007669"/>
    <property type="project" value="UniProtKB-SubCell"/>
</dbReference>
<keyword evidence="2" id="KW-0472">Membrane</keyword>
<protein>
    <recommendedName>
        <fullName evidence="6">Conjugal transfer protein TrbC</fullName>
    </recommendedName>
</protein>
<feature type="transmembrane region" description="Helical" evidence="2">
    <location>
        <begin position="77"/>
        <end position="98"/>
    </location>
</feature>
<dbReference type="AlphaFoldDB" id="A0A9W6GYM7"/>
<evidence type="ECO:0000256" key="3">
    <source>
        <dbReference type="SAM" id="SignalP"/>
    </source>
</evidence>